<keyword evidence="8" id="KW-0539">Nucleus</keyword>
<dbReference type="EMBL" id="KV454018">
    <property type="protein sequence ID" value="ODV93244.1"/>
    <property type="molecule type" value="Genomic_DNA"/>
</dbReference>
<gene>
    <name evidence="10" type="ORF">PACTADRAFT_27177</name>
</gene>
<dbReference type="Pfam" id="PF10483">
    <property type="entry name" value="Elong_Iki1"/>
    <property type="match status" value="1"/>
</dbReference>
<keyword evidence="6" id="KW-0963">Cytoplasm</keyword>
<organism evidence="10 11">
    <name type="scientific">Pachysolen tannophilus NRRL Y-2460</name>
    <dbReference type="NCBI Taxonomy" id="669874"/>
    <lineage>
        <taxon>Eukaryota</taxon>
        <taxon>Fungi</taxon>
        <taxon>Dikarya</taxon>
        <taxon>Ascomycota</taxon>
        <taxon>Saccharomycotina</taxon>
        <taxon>Pichiomycetes</taxon>
        <taxon>Pachysolenaceae</taxon>
        <taxon>Pachysolen</taxon>
    </lineage>
</organism>
<dbReference type="AlphaFoldDB" id="A0A1E4TNB5"/>
<dbReference type="InterPro" id="IPR027417">
    <property type="entry name" value="P-loop_NTPase"/>
</dbReference>
<comment type="subcellular location">
    <subcellularLocation>
        <location evidence="2">Cytoplasm</location>
    </subcellularLocation>
    <subcellularLocation>
        <location evidence="1">Nucleus</location>
    </subcellularLocation>
</comment>
<evidence type="ECO:0000256" key="5">
    <source>
        <dbReference type="ARBA" id="ARBA00020264"/>
    </source>
</evidence>
<dbReference type="PANTHER" id="PTHR15641:SF1">
    <property type="entry name" value="ELONGATOR COMPLEX PROTEIN 5"/>
    <property type="match status" value="1"/>
</dbReference>
<keyword evidence="7" id="KW-0819">tRNA processing</keyword>
<protein>
    <recommendedName>
        <fullName evidence="5">Elongator complex protein 5</fullName>
    </recommendedName>
</protein>
<evidence type="ECO:0000256" key="9">
    <source>
        <dbReference type="SAM" id="SignalP"/>
    </source>
</evidence>
<dbReference type="GO" id="GO:0005829">
    <property type="term" value="C:cytosol"/>
    <property type="evidence" value="ECO:0007669"/>
    <property type="project" value="TreeGrafter"/>
</dbReference>
<evidence type="ECO:0000256" key="2">
    <source>
        <dbReference type="ARBA" id="ARBA00004496"/>
    </source>
</evidence>
<evidence type="ECO:0000256" key="6">
    <source>
        <dbReference type="ARBA" id="ARBA00022490"/>
    </source>
</evidence>
<dbReference type="GO" id="GO:0005777">
    <property type="term" value="C:peroxisome"/>
    <property type="evidence" value="ECO:0007669"/>
    <property type="project" value="EnsemblFungi"/>
</dbReference>
<dbReference type="Proteomes" id="UP000094236">
    <property type="component" value="Unassembled WGS sequence"/>
</dbReference>
<comment type="pathway">
    <text evidence="3">tRNA modification; 5-methoxycarbonylmethyl-2-thiouridine-tRNA biosynthesis.</text>
</comment>
<evidence type="ECO:0000256" key="7">
    <source>
        <dbReference type="ARBA" id="ARBA00022694"/>
    </source>
</evidence>
<dbReference type="InterPro" id="IPR019519">
    <property type="entry name" value="Elp5"/>
</dbReference>
<sequence>QNSLVLLTRLLLLKENAPFLLCVDSLLQSSYNFQQEFVYKLPRETKVIYLSFETLIKPKYASEFINCQDLKVSDIVKTVQGCYLTLKDKNEKKLVLIIDSLNYISSENLANFISSLVDPLVTIFATYHSNIPVALDKRNLSYPQPLQLLQFLASSIFELFPIVKNENDDEFLENSISLLQFPMNRCNNKKFKLILTNRRKSGRSLIYNFKIDSTLHTYEIFHNEDHGNEESNNEQELLKHLTTFNLTTSSKQRLAREQVDLPFLEAQKFGSGGAIVYEFEKDDDYDEEDPYEDPF</sequence>
<evidence type="ECO:0000313" key="10">
    <source>
        <dbReference type="EMBL" id="ODV93244.1"/>
    </source>
</evidence>
<dbReference type="OrthoDB" id="166907at2759"/>
<proteinExistence type="inferred from homology"/>
<dbReference type="GO" id="GO:0000049">
    <property type="term" value="F:tRNA binding"/>
    <property type="evidence" value="ECO:0007669"/>
    <property type="project" value="EnsemblFungi"/>
</dbReference>
<reference evidence="11" key="1">
    <citation type="submission" date="2016-05" db="EMBL/GenBank/DDBJ databases">
        <title>Comparative genomics of biotechnologically important yeasts.</title>
        <authorList>
            <consortium name="DOE Joint Genome Institute"/>
            <person name="Riley R."/>
            <person name="Haridas S."/>
            <person name="Wolfe K.H."/>
            <person name="Lopes M.R."/>
            <person name="Hittinger C.T."/>
            <person name="Goker M."/>
            <person name="Salamov A."/>
            <person name="Wisecaver J."/>
            <person name="Long T.M."/>
            <person name="Aerts A.L."/>
            <person name="Barry K."/>
            <person name="Choi C."/>
            <person name="Clum A."/>
            <person name="Coughlan A.Y."/>
            <person name="Deshpande S."/>
            <person name="Douglass A.P."/>
            <person name="Hanson S.J."/>
            <person name="Klenk H.-P."/>
            <person name="Labutti K."/>
            <person name="Lapidus A."/>
            <person name="Lindquist E."/>
            <person name="Lipzen A."/>
            <person name="Meier-Kolthoff J.P."/>
            <person name="Ohm R.A."/>
            <person name="Otillar R.P."/>
            <person name="Pangilinan J."/>
            <person name="Peng Y."/>
            <person name="Rokas A."/>
            <person name="Rosa C.A."/>
            <person name="Scheuner C."/>
            <person name="Sibirny A.A."/>
            <person name="Slot J.C."/>
            <person name="Stielow J.B."/>
            <person name="Sun H."/>
            <person name="Kurtzman C.P."/>
            <person name="Blackwell M."/>
            <person name="Grigoriev I.V."/>
            <person name="Jeffries T.W."/>
        </authorList>
    </citation>
    <scope>NUCLEOTIDE SEQUENCE [LARGE SCALE GENOMIC DNA]</scope>
    <source>
        <strain evidence="11">NRRL Y-2460</strain>
    </source>
</reference>
<dbReference type="GO" id="GO:0033588">
    <property type="term" value="C:elongator holoenzyme complex"/>
    <property type="evidence" value="ECO:0007669"/>
    <property type="project" value="EnsemblFungi"/>
</dbReference>
<comment type="similarity">
    <text evidence="4">Belongs to the ELP5 family.</text>
</comment>
<accession>A0A1E4TNB5</accession>
<evidence type="ECO:0000256" key="3">
    <source>
        <dbReference type="ARBA" id="ARBA00005043"/>
    </source>
</evidence>
<feature type="non-terminal residue" evidence="10">
    <location>
        <position position="295"/>
    </location>
</feature>
<feature type="chain" id="PRO_5009163290" description="Elongator complex protein 5" evidence="9">
    <location>
        <begin position="23"/>
        <end position="295"/>
    </location>
</feature>
<evidence type="ECO:0000256" key="4">
    <source>
        <dbReference type="ARBA" id="ARBA00009567"/>
    </source>
</evidence>
<evidence type="ECO:0000256" key="8">
    <source>
        <dbReference type="ARBA" id="ARBA00023242"/>
    </source>
</evidence>
<dbReference type="CDD" id="cd19496">
    <property type="entry name" value="Elp5"/>
    <property type="match status" value="1"/>
</dbReference>
<dbReference type="GO" id="GO:0002098">
    <property type="term" value="P:tRNA wobble uridine modification"/>
    <property type="evidence" value="ECO:0007669"/>
    <property type="project" value="InterPro"/>
</dbReference>
<dbReference type="PANTHER" id="PTHR15641">
    <property type="entry name" value="ELONGATOR COMPLEX PROTEIN 5"/>
    <property type="match status" value="1"/>
</dbReference>
<keyword evidence="9" id="KW-0732">Signal</keyword>
<dbReference type="UniPathway" id="UPA00988"/>
<evidence type="ECO:0000313" key="11">
    <source>
        <dbReference type="Proteomes" id="UP000094236"/>
    </source>
</evidence>
<feature type="non-terminal residue" evidence="10">
    <location>
        <position position="1"/>
    </location>
</feature>
<evidence type="ECO:0000256" key="1">
    <source>
        <dbReference type="ARBA" id="ARBA00004123"/>
    </source>
</evidence>
<dbReference type="Gene3D" id="3.40.50.300">
    <property type="entry name" value="P-loop containing nucleotide triphosphate hydrolases"/>
    <property type="match status" value="1"/>
</dbReference>
<name>A0A1E4TNB5_PACTA</name>
<dbReference type="GO" id="GO:0042802">
    <property type="term" value="F:identical protein binding"/>
    <property type="evidence" value="ECO:0007669"/>
    <property type="project" value="EnsemblFungi"/>
</dbReference>
<dbReference type="GO" id="GO:0005634">
    <property type="term" value="C:nucleus"/>
    <property type="evidence" value="ECO:0007669"/>
    <property type="project" value="UniProtKB-SubCell"/>
</dbReference>
<keyword evidence="11" id="KW-1185">Reference proteome</keyword>
<feature type="signal peptide" evidence="9">
    <location>
        <begin position="1"/>
        <end position="22"/>
    </location>
</feature>
<dbReference type="STRING" id="669874.A0A1E4TNB5"/>
<dbReference type="GO" id="GO:0016887">
    <property type="term" value="F:ATP hydrolysis activity"/>
    <property type="evidence" value="ECO:0007669"/>
    <property type="project" value="EnsemblFungi"/>
</dbReference>